<dbReference type="AlphaFoldDB" id="A0AAU8LNJ9"/>
<name>A0AAU8LNJ9_PSESX</name>
<dbReference type="InterPro" id="IPR013468">
    <property type="entry name" value="CHP02647"/>
</dbReference>
<dbReference type="EMBL" id="CP159362">
    <property type="protein sequence ID" value="XCN69768.1"/>
    <property type="molecule type" value="Genomic_DNA"/>
</dbReference>
<protein>
    <submittedName>
        <fullName evidence="1">TIGR02647 family protein</fullName>
    </submittedName>
</protein>
<proteinExistence type="predicted"/>
<accession>A0AAU8LNJ9</accession>
<gene>
    <name evidence="1" type="ORF">N011_10955</name>
</gene>
<reference evidence="1" key="2">
    <citation type="submission" date="2024-07" db="EMBL/GenBank/DDBJ databases">
        <title>A complete genome sequence for Pseudomonas syringae CC1417.</title>
        <authorList>
            <person name="Baltrus D.A."/>
        </authorList>
    </citation>
    <scope>NUCLEOTIDE SEQUENCE</scope>
    <source>
        <strain evidence="1">CC1417</strain>
    </source>
</reference>
<dbReference type="RefSeq" id="WP_024686361.1">
    <property type="nucleotide sequence ID" value="NZ_CP159362.1"/>
</dbReference>
<dbReference type="NCBIfam" id="TIGR02647">
    <property type="entry name" value="DNA"/>
    <property type="match status" value="1"/>
</dbReference>
<dbReference type="Pfam" id="PF18918">
    <property type="entry name" value="DUF5669"/>
    <property type="match status" value="1"/>
</dbReference>
<organism evidence="1">
    <name type="scientific">Pseudomonas syringae CC1417</name>
    <dbReference type="NCBI Taxonomy" id="1357272"/>
    <lineage>
        <taxon>Bacteria</taxon>
        <taxon>Pseudomonadati</taxon>
        <taxon>Pseudomonadota</taxon>
        <taxon>Gammaproteobacteria</taxon>
        <taxon>Pseudomonadales</taxon>
        <taxon>Pseudomonadaceae</taxon>
        <taxon>Pseudomonas</taxon>
        <taxon>Pseudomonas syringae</taxon>
    </lineage>
</organism>
<evidence type="ECO:0000313" key="1">
    <source>
        <dbReference type="EMBL" id="XCN69768.1"/>
    </source>
</evidence>
<reference evidence="1" key="1">
    <citation type="journal article" date="2014" name="Genome Announc.">
        <title>Draft Genome Sequences of a Phylogenetically Diverse Suite of Pseudomonas syringae Strains from Multiple Source Populations.</title>
        <authorList>
            <person name="Baltrus D.A."/>
            <person name="Yourstone S."/>
            <person name="Lind A."/>
            <person name="Guilbaud C."/>
            <person name="Sands D.C."/>
            <person name="Jones C.D."/>
            <person name="Morris C.E."/>
            <person name="Dangl J.L."/>
        </authorList>
    </citation>
    <scope>NUCLEOTIDE SEQUENCE</scope>
    <source>
        <strain evidence="1">CC1417</strain>
    </source>
</reference>
<sequence>MSYTPELVAELEILALFNLGNTQEGLKVHHVASPSAIAAAKRLFEKGLTTQVDGGYLTSLGLEAAEHAQSLLTILDVSKEAA</sequence>